<name>A0AC34GZQ1_9BILA</name>
<sequence>MSKNLVINIFDGQENSDFRVLTFNLSTGKYLKNCSPDVKNLLDFFDEPPPFVKTSVKAVVYAYFEKLTIEFCEKLAAKLKNIQIPFRFMPLFYFATMSQLIAAKINPEVDNEILKICEKQDIFRFLTFSRTENGYLLKKVREIPKKKFSTEAILDSTNPTKIIITLNFSCPEAVALKSFLSAWNPIILPELAEFFLFRTLKETVDHIFGLESSKKYFIIPKSDQFGIAPVESYTNESEVFFSTNTDDYLPLKKSIIVTRFDKQFLLIKRLDKQILQKVVQKPHEITKEGHRIKLTLSIDINNLPTLNHEGVLLSRVKNMPKKLKVEKTEKLPIIGFFDYASVICLWNEENNCYEFLDSWNGKFGKDLFLDLMFPKPKFVNSSTKVTSLSAAVYDLIKIMSMPPDDIKVDPKWKFNFTKDEDHPVLLEFDTYENDRKHATPAFLMALFLNEHIRAIKKETGIKPTKLGFRLLDEFENAEARKRVEAGLKEACGLIKIEC</sequence>
<protein>
    <submittedName>
        <fullName evidence="2">Uncharacterized protein</fullName>
    </submittedName>
</protein>
<reference evidence="2" key="1">
    <citation type="submission" date="2022-11" db="UniProtKB">
        <authorList>
            <consortium name="WormBaseParasite"/>
        </authorList>
    </citation>
    <scope>IDENTIFICATION</scope>
</reference>
<dbReference type="WBParaSite" id="ES5_v2.g9971.t1">
    <property type="protein sequence ID" value="ES5_v2.g9971.t1"/>
    <property type="gene ID" value="ES5_v2.g9971"/>
</dbReference>
<proteinExistence type="predicted"/>
<organism evidence="1 2">
    <name type="scientific">Panagrolaimus sp. ES5</name>
    <dbReference type="NCBI Taxonomy" id="591445"/>
    <lineage>
        <taxon>Eukaryota</taxon>
        <taxon>Metazoa</taxon>
        <taxon>Ecdysozoa</taxon>
        <taxon>Nematoda</taxon>
        <taxon>Chromadorea</taxon>
        <taxon>Rhabditida</taxon>
        <taxon>Tylenchina</taxon>
        <taxon>Panagrolaimomorpha</taxon>
        <taxon>Panagrolaimoidea</taxon>
        <taxon>Panagrolaimidae</taxon>
        <taxon>Panagrolaimus</taxon>
    </lineage>
</organism>
<accession>A0AC34GZQ1</accession>
<dbReference type="Proteomes" id="UP000887579">
    <property type="component" value="Unplaced"/>
</dbReference>
<evidence type="ECO:0000313" key="1">
    <source>
        <dbReference type="Proteomes" id="UP000887579"/>
    </source>
</evidence>
<evidence type="ECO:0000313" key="2">
    <source>
        <dbReference type="WBParaSite" id="ES5_v2.g9971.t1"/>
    </source>
</evidence>